<protein>
    <recommendedName>
        <fullName evidence="4">S-adenosyl-L-methionine-dependent methyltransferase</fullName>
        <ecNumber evidence="4">2.1.1.-</ecNumber>
    </recommendedName>
</protein>
<gene>
    <name evidence="5" type="ORF">J2S08_000304</name>
</gene>
<dbReference type="PANTHER" id="PTHR43619:SF2">
    <property type="entry name" value="S-ADENOSYL-L-METHIONINE-DEPENDENT METHYLTRANSFERASES SUPERFAMILY PROTEIN"/>
    <property type="match status" value="1"/>
</dbReference>
<reference evidence="5 6" key="1">
    <citation type="submission" date="2023-07" db="EMBL/GenBank/DDBJ databases">
        <title>Genomic Encyclopedia of Type Strains, Phase IV (KMG-IV): sequencing the most valuable type-strain genomes for metagenomic binning, comparative biology and taxonomic classification.</title>
        <authorList>
            <person name="Goeker M."/>
        </authorList>
    </citation>
    <scope>NUCLEOTIDE SEQUENCE [LARGE SCALE GENOMIC DNA]</scope>
    <source>
        <strain evidence="5 6">DSM 23837</strain>
    </source>
</reference>
<dbReference type="Pfam" id="PF04072">
    <property type="entry name" value="LCM"/>
    <property type="match status" value="1"/>
</dbReference>
<comment type="caution">
    <text evidence="5">The sequence shown here is derived from an EMBL/GenBank/DDBJ whole genome shotgun (WGS) entry which is preliminary data.</text>
</comment>
<comment type="function">
    <text evidence="4">Exhibits S-adenosyl-L-methionine-dependent methyltransferase activity.</text>
</comment>
<dbReference type="NCBIfam" id="TIGR00027">
    <property type="entry name" value="mthyl_TIGR00027"/>
    <property type="match status" value="1"/>
</dbReference>
<keyword evidence="2 4" id="KW-0489">Methyltransferase</keyword>
<comment type="similarity">
    <text evidence="1 4">Belongs to the UPF0677 family.</text>
</comment>
<dbReference type="GO" id="GO:0008168">
    <property type="term" value="F:methyltransferase activity"/>
    <property type="evidence" value="ECO:0007669"/>
    <property type="project" value="UniProtKB-KW"/>
</dbReference>
<evidence type="ECO:0000256" key="1">
    <source>
        <dbReference type="ARBA" id="ARBA00008138"/>
    </source>
</evidence>
<evidence type="ECO:0000313" key="6">
    <source>
        <dbReference type="Proteomes" id="UP001223586"/>
    </source>
</evidence>
<dbReference type="SUPFAM" id="SSF53335">
    <property type="entry name" value="S-adenosyl-L-methionine-dependent methyltransferases"/>
    <property type="match status" value="1"/>
</dbReference>
<proteinExistence type="inferred from homology"/>
<sequence>MENNRGSLTALVSSFARGYHAMHSNNPIFNDIIAHSLLTEEEKRLIAANWENACAFFDKEKSEAFKNNDEKLAWVMNTQCIPQLVSRARYAEDRLLSAIERGVKQYVILGAGLDTYALRQKNLPKDFIIYEIDHPFTQTFKIKRLQEAGIKIPDHLKFVPVDLTKNTLRNELKAVGFNEDMLSFFSLLGVVMYLDKKDFFNLLTLVSDMSPNGSSFIFDYLDDTAFNHQLASKKIIQMRQIAAQTGEPIITGFDPFQLDIELQDYHMLLYENLSPANIEELYFKNREDDLHAFDHFHFAYLVNNK</sequence>
<dbReference type="PANTHER" id="PTHR43619">
    <property type="entry name" value="S-ADENOSYL-L-METHIONINE-DEPENDENT METHYLTRANSFERASE YKTD-RELATED"/>
    <property type="match status" value="1"/>
</dbReference>
<dbReference type="InterPro" id="IPR011610">
    <property type="entry name" value="SAM_mthyl_Trfase_ML2640-like"/>
</dbReference>
<keyword evidence="3" id="KW-0808">Transferase</keyword>
<evidence type="ECO:0000256" key="4">
    <source>
        <dbReference type="RuleBase" id="RU362030"/>
    </source>
</evidence>
<dbReference type="Proteomes" id="UP001223586">
    <property type="component" value="Unassembled WGS sequence"/>
</dbReference>
<evidence type="ECO:0000256" key="3">
    <source>
        <dbReference type="ARBA" id="ARBA00022679"/>
    </source>
</evidence>
<evidence type="ECO:0000256" key="2">
    <source>
        <dbReference type="ARBA" id="ARBA00022603"/>
    </source>
</evidence>
<keyword evidence="4" id="KW-0949">S-adenosyl-L-methionine</keyword>
<organism evidence="5 6">
    <name type="scientific">Bacillus chungangensis</name>
    <dbReference type="NCBI Taxonomy" id="587633"/>
    <lineage>
        <taxon>Bacteria</taxon>
        <taxon>Bacillati</taxon>
        <taxon>Bacillota</taxon>
        <taxon>Bacilli</taxon>
        <taxon>Bacillales</taxon>
        <taxon>Bacillaceae</taxon>
        <taxon>Bacillus</taxon>
    </lineage>
</organism>
<dbReference type="InterPro" id="IPR007213">
    <property type="entry name" value="Ppm1/Ppm2/Tcmp"/>
</dbReference>
<keyword evidence="6" id="KW-1185">Reference proteome</keyword>
<dbReference type="EMBL" id="JAUSTT010000001">
    <property type="protein sequence ID" value="MDQ0174473.1"/>
    <property type="molecule type" value="Genomic_DNA"/>
</dbReference>
<dbReference type="InterPro" id="IPR029063">
    <property type="entry name" value="SAM-dependent_MTases_sf"/>
</dbReference>
<accession>A0ABT9WMG5</accession>
<dbReference type="RefSeq" id="WP_307225960.1">
    <property type="nucleotide sequence ID" value="NZ_JAUSTT010000001.1"/>
</dbReference>
<dbReference type="Gene3D" id="3.40.50.150">
    <property type="entry name" value="Vaccinia Virus protein VP39"/>
    <property type="match status" value="1"/>
</dbReference>
<dbReference type="EC" id="2.1.1.-" evidence="4"/>
<dbReference type="GO" id="GO:0032259">
    <property type="term" value="P:methylation"/>
    <property type="evidence" value="ECO:0007669"/>
    <property type="project" value="UniProtKB-KW"/>
</dbReference>
<evidence type="ECO:0000313" key="5">
    <source>
        <dbReference type="EMBL" id="MDQ0174473.1"/>
    </source>
</evidence>
<name>A0ABT9WMG5_9BACI</name>